<sequence length="310" mass="34296">MADIELTTAIQTLGHTQALKDGTVQPRGFAFRFEEVSPIIKAFRRMVRGLEFDVSEMALTTYICAKSHGKRFTALPIFVVRAFHHGAILVNAKSGITDPRQLEGGKVGVNRGYTVTTGVWARGIMQDEFGVDLGRVTWVLSGDEHVEEFRPGSNVVSMPQGQTLEAMLLAGELDAAIGVASDHPDLRSLIPDATERGFKLLAEQGHYPINHTIVVKDELLQAQPGLAQNIYDAFDQAKQLYLARLSKGEITSPTKADQTYARVMQTLEDPLPYGLEPNRAMVETVIRYAREQQIIDRTFTADELFVPVQA</sequence>
<comment type="caution">
    <text evidence="1">The sequence shown here is derived from an EMBL/GenBank/DDBJ whole genome shotgun (WGS) entry which is preliminary data.</text>
</comment>
<dbReference type="STRING" id="1231391.GCA_000308195_03286"/>
<dbReference type="SUPFAM" id="SSF53850">
    <property type="entry name" value="Periplasmic binding protein-like II"/>
    <property type="match status" value="1"/>
</dbReference>
<dbReference type="OrthoDB" id="8689594at2"/>
<gene>
    <name evidence="1" type="ORF">C7440_3327</name>
</gene>
<dbReference type="RefSeq" id="WP_116519290.1">
    <property type="nucleotide sequence ID" value="NZ_JACCEX010000007.1"/>
</dbReference>
<accession>A0A2U1CIK8</accession>
<dbReference type="Gene3D" id="3.40.190.10">
    <property type="entry name" value="Periplasmic binding protein-like II"/>
    <property type="match status" value="1"/>
</dbReference>
<proteinExistence type="predicted"/>
<name>A0A2U1CIK8_9BURK</name>
<protein>
    <submittedName>
        <fullName evidence="1">4,5-dihydroxyphthalate decarboxylase</fullName>
    </submittedName>
</protein>
<evidence type="ECO:0000313" key="2">
    <source>
        <dbReference type="Proteomes" id="UP000246145"/>
    </source>
</evidence>
<organism evidence="1 2">
    <name type="scientific">Pusillimonas noertemannii</name>
    <dbReference type="NCBI Taxonomy" id="305977"/>
    <lineage>
        <taxon>Bacteria</taxon>
        <taxon>Pseudomonadati</taxon>
        <taxon>Pseudomonadota</taxon>
        <taxon>Betaproteobacteria</taxon>
        <taxon>Burkholderiales</taxon>
        <taxon>Alcaligenaceae</taxon>
        <taxon>Pusillimonas</taxon>
    </lineage>
</organism>
<keyword evidence="2" id="KW-1185">Reference proteome</keyword>
<dbReference type="AlphaFoldDB" id="A0A2U1CIK8"/>
<reference evidence="1 2" key="1">
    <citation type="submission" date="2018-04" db="EMBL/GenBank/DDBJ databases">
        <title>Genomic Encyclopedia of Type Strains, Phase IV (KMG-IV): sequencing the most valuable type-strain genomes for metagenomic binning, comparative biology and taxonomic classification.</title>
        <authorList>
            <person name="Goeker M."/>
        </authorList>
    </citation>
    <scope>NUCLEOTIDE SEQUENCE [LARGE SCALE GENOMIC DNA]</scope>
    <source>
        <strain evidence="1 2">DSM 10065</strain>
    </source>
</reference>
<dbReference type="Proteomes" id="UP000246145">
    <property type="component" value="Unassembled WGS sequence"/>
</dbReference>
<dbReference type="EMBL" id="QEKO01000006">
    <property type="protein sequence ID" value="PVY60823.1"/>
    <property type="molecule type" value="Genomic_DNA"/>
</dbReference>
<evidence type="ECO:0000313" key="1">
    <source>
        <dbReference type="EMBL" id="PVY60823.1"/>
    </source>
</evidence>